<sequence>MDRFDRLILEALQEDARLPMPALAERIGLSAPACYRRVRQLRESGAIEREMAVVAPRTQGWPLSMLVLVTLERDRGPIIDETLRRLRLAPEVIDAWYVTGDHDLVLRVVARDMERYEAFTREVLHADEHVRSFTTLVVMRHAKRLAPIPWAGD</sequence>
<dbReference type="AlphaFoldDB" id="H6SMB1"/>
<dbReference type="InterPro" id="IPR000485">
    <property type="entry name" value="AsnC-type_HTH_dom"/>
</dbReference>
<dbReference type="InterPro" id="IPR019888">
    <property type="entry name" value="Tscrpt_reg_AsnC-like"/>
</dbReference>
<keyword evidence="6" id="KW-1185">Reference proteome</keyword>
<name>H6SMB1_PARPM</name>
<evidence type="ECO:0000256" key="1">
    <source>
        <dbReference type="ARBA" id="ARBA00023015"/>
    </source>
</evidence>
<dbReference type="PROSITE" id="PS50956">
    <property type="entry name" value="HTH_ASNC_2"/>
    <property type="match status" value="1"/>
</dbReference>
<dbReference type="Pfam" id="PF01037">
    <property type="entry name" value="AsnC_trans_reg"/>
    <property type="match status" value="1"/>
</dbReference>
<dbReference type="PRINTS" id="PR00033">
    <property type="entry name" value="HTHASNC"/>
</dbReference>
<dbReference type="InterPro" id="IPR011008">
    <property type="entry name" value="Dimeric_a/b-barrel"/>
</dbReference>
<dbReference type="PANTHER" id="PTHR30154">
    <property type="entry name" value="LEUCINE-RESPONSIVE REGULATORY PROTEIN"/>
    <property type="match status" value="1"/>
</dbReference>
<dbReference type="GO" id="GO:0043565">
    <property type="term" value="F:sequence-specific DNA binding"/>
    <property type="evidence" value="ECO:0007669"/>
    <property type="project" value="InterPro"/>
</dbReference>
<dbReference type="CDD" id="cd00090">
    <property type="entry name" value="HTH_ARSR"/>
    <property type="match status" value="1"/>
</dbReference>
<gene>
    <name evidence="5" type="ORF">RSPPHO_00168</name>
</gene>
<feature type="domain" description="HTH asnC-type" evidence="4">
    <location>
        <begin position="1"/>
        <end position="62"/>
    </location>
</feature>
<organism evidence="5 6">
    <name type="scientific">Pararhodospirillum photometricum DSM 122</name>
    <dbReference type="NCBI Taxonomy" id="1150469"/>
    <lineage>
        <taxon>Bacteria</taxon>
        <taxon>Pseudomonadati</taxon>
        <taxon>Pseudomonadota</taxon>
        <taxon>Alphaproteobacteria</taxon>
        <taxon>Rhodospirillales</taxon>
        <taxon>Rhodospirillaceae</taxon>
        <taxon>Pararhodospirillum</taxon>
    </lineage>
</organism>
<dbReference type="GO" id="GO:0006355">
    <property type="term" value="P:regulation of DNA-templated transcription"/>
    <property type="evidence" value="ECO:0007669"/>
    <property type="project" value="UniProtKB-ARBA"/>
</dbReference>
<evidence type="ECO:0000256" key="2">
    <source>
        <dbReference type="ARBA" id="ARBA00023125"/>
    </source>
</evidence>
<proteinExistence type="predicted"/>
<dbReference type="PROSITE" id="PS00519">
    <property type="entry name" value="HTH_ASNC_1"/>
    <property type="match status" value="1"/>
</dbReference>
<dbReference type="GO" id="GO:0005829">
    <property type="term" value="C:cytosol"/>
    <property type="evidence" value="ECO:0007669"/>
    <property type="project" value="TreeGrafter"/>
</dbReference>
<dbReference type="InterPro" id="IPR019887">
    <property type="entry name" value="Tscrpt_reg_AsnC/Lrp_C"/>
</dbReference>
<dbReference type="HOGENOM" id="CLU_091233_0_1_5"/>
<dbReference type="SUPFAM" id="SSF54909">
    <property type="entry name" value="Dimeric alpha+beta barrel"/>
    <property type="match status" value="1"/>
</dbReference>
<dbReference type="eggNOG" id="COG1522">
    <property type="taxonomic scope" value="Bacteria"/>
</dbReference>
<dbReference type="KEGG" id="rpm:RSPPHO_00168"/>
<dbReference type="SMART" id="SM00344">
    <property type="entry name" value="HTH_ASNC"/>
    <property type="match status" value="1"/>
</dbReference>
<dbReference type="GO" id="GO:0043200">
    <property type="term" value="P:response to amino acid"/>
    <property type="evidence" value="ECO:0007669"/>
    <property type="project" value="TreeGrafter"/>
</dbReference>
<dbReference type="Proteomes" id="UP000033220">
    <property type="component" value="Chromosome DSM 122"/>
</dbReference>
<keyword evidence="2" id="KW-0238">DNA-binding</keyword>
<keyword evidence="3" id="KW-0804">Transcription</keyword>
<dbReference type="InterPro" id="IPR011991">
    <property type="entry name" value="ArsR-like_HTH"/>
</dbReference>
<protein>
    <submittedName>
        <fullName evidence="5">Transcriptional regulator, AsnC family</fullName>
    </submittedName>
</protein>
<evidence type="ECO:0000259" key="4">
    <source>
        <dbReference type="PROSITE" id="PS50956"/>
    </source>
</evidence>
<dbReference type="PANTHER" id="PTHR30154:SF34">
    <property type="entry name" value="TRANSCRIPTIONAL REGULATOR AZLB"/>
    <property type="match status" value="1"/>
</dbReference>
<dbReference type="SUPFAM" id="SSF46785">
    <property type="entry name" value="Winged helix' DNA-binding domain"/>
    <property type="match status" value="1"/>
</dbReference>
<dbReference type="Pfam" id="PF13404">
    <property type="entry name" value="HTH_AsnC-type"/>
    <property type="match status" value="1"/>
</dbReference>
<dbReference type="InterPro" id="IPR036388">
    <property type="entry name" value="WH-like_DNA-bd_sf"/>
</dbReference>
<keyword evidence="1" id="KW-0805">Transcription regulation</keyword>
<reference evidence="5 6" key="1">
    <citation type="submission" date="2012-02" db="EMBL/GenBank/DDBJ databases">
        <title>Shotgun genome sequence of Phaeospirillum photometricum DSM 122.</title>
        <authorList>
            <person name="Duquesne K."/>
            <person name="Sturgis J."/>
        </authorList>
    </citation>
    <scope>NUCLEOTIDE SEQUENCE [LARGE SCALE GENOMIC DNA]</scope>
    <source>
        <strain evidence="6">DSM122</strain>
    </source>
</reference>
<dbReference type="InterPro" id="IPR036390">
    <property type="entry name" value="WH_DNA-bd_sf"/>
</dbReference>
<dbReference type="Gene3D" id="3.30.70.920">
    <property type="match status" value="1"/>
</dbReference>
<evidence type="ECO:0000313" key="5">
    <source>
        <dbReference type="EMBL" id="CCG06794.1"/>
    </source>
</evidence>
<evidence type="ECO:0000256" key="3">
    <source>
        <dbReference type="ARBA" id="ARBA00023163"/>
    </source>
</evidence>
<dbReference type="Gene3D" id="1.10.10.10">
    <property type="entry name" value="Winged helix-like DNA-binding domain superfamily/Winged helix DNA-binding domain"/>
    <property type="match status" value="1"/>
</dbReference>
<dbReference type="InterPro" id="IPR019885">
    <property type="entry name" value="Tscrpt_reg_HTH_AsnC-type_CS"/>
</dbReference>
<dbReference type="PATRIC" id="fig|1150469.3.peg.216"/>
<dbReference type="EMBL" id="HE663493">
    <property type="protein sequence ID" value="CCG06794.1"/>
    <property type="molecule type" value="Genomic_DNA"/>
</dbReference>
<accession>H6SMB1</accession>
<dbReference type="STRING" id="1150469.RSPPHO_00168"/>
<evidence type="ECO:0000313" key="6">
    <source>
        <dbReference type="Proteomes" id="UP000033220"/>
    </source>
</evidence>